<comment type="caution">
    <text evidence="1">The sequence shown here is derived from an EMBL/GenBank/DDBJ whole genome shotgun (WGS) entry which is preliminary data.</text>
</comment>
<evidence type="ECO:0000313" key="2">
    <source>
        <dbReference type="Proteomes" id="UP001057402"/>
    </source>
</evidence>
<accession>A0ACB9L1G5</accession>
<name>A0ACB9L1G5_9MYRT</name>
<gene>
    <name evidence="1" type="ORF">MLD38_039010</name>
</gene>
<protein>
    <submittedName>
        <fullName evidence="1">Uncharacterized protein</fullName>
    </submittedName>
</protein>
<reference evidence="2" key="1">
    <citation type="journal article" date="2023" name="Front. Plant Sci.">
        <title>Chromosomal-level genome assembly of Melastoma candidum provides insights into trichome evolution.</title>
        <authorList>
            <person name="Zhong Y."/>
            <person name="Wu W."/>
            <person name="Sun C."/>
            <person name="Zou P."/>
            <person name="Liu Y."/>
            <person name="Dai S."/>
            <person name="Zhou R."/>
        </authorList>
    </citation>
    <scope>NUCLEOTIDE SEQUENCE [LARGE SCALE GENOMIC DNA]</scope>
</reference>
<keyword evidence="2" id="KW-1185">Reference proteome</keyword>
<organism evidence="1 2">
    <name type="scientific">Melastoma candidum</name>
    <dbReference type="NCBI Taxonomy" id="119954"/>
    <lineage>
        <taxon>Eukaryota</taxon>
        <taxon>Viridiplantae</taxon>
        <taxon>Streptophyta</taxon>
        <taxon>Embryophyta</taxon>
        <taxon>Tracheophyta</taxon>
        <taxon>Spermatophyta</taxon>
        <taxon>Magnoliopsida</taxon>
        <taxon>eudicotyledons</taxon>
        <taxon>Gunneridae</taxon>
        <taxon>Pentapetalae</taxon>
        <taxon>rosids</taxon>
        <taxon>malvids</taxon>
        <taxon>Myrtales</taxon>
        <taxon>Melastomataceae</taxon>
        <taxon>Melastomatoideae</taxon>
        <taxon>Melastomateae</taxon>
        <taxon>Melastoma</taxon>
    </lineage>
</organism>
<dbReference type="Proteomes" id="UP001057402">
    <property type="component" value="Chromosome 12"/>
</dbReference>
<sequence length="324" mass="36492">MSDPKTVLRLPVLDVSLPVVPETLSVIAEACKEWGFFLITNHGVTKDLYEDLDRLCRQFFDLPPNVKVKLGPFSSAKTYTPHFIASPFFESIRVSGPDFLSSAHSSADMLLLDQQKQEFCDVLEEYCTKMSELSNKIIQLMLMILGDGLSEKYYKSEFGNCHGYLRVNHYSPPEDIKDEVEGLGTHADMSCITIVYQDDVGGLQVRSKDGEWLHINPQDGILVVNVGDMLQAWSNDKLRSSEHRVVLKKPINRFSLAFFWSFEDDKVITSPEDVVGEGNARLYKPFVSSEYVKFRESSKPGMFEKVGFTVKGFAGAEPPLDAHT</sequence>
<proteinExistence type="predicted"/>
<evidence type="ECO:0000313" key="1">
    <source>
        <dbReference type="EMBL" id="KAI4303369.1"/>
    </source>
</evidence>
<dbReference type="EMBL" id="CM042891">
    <property type="protein sequence ID" value="KAI4303369.1"/>
    <property type="molecule type" value="Genomic_DNA"/>
</dbReference>